<keyword evidence="5 10" id="KW-0297">G-protein coupled receptor</keyword>
<comment type="similarity">
    <text evidence="10">Belongs to the G-protein coupled receptor 1 family.</text>
</comment>
<evidence type="ECO:0000256" key="11">
    <source>
        <dbReference type="SAM" id="Phobius"/>
    </source>
</evidence>
<comment type="subcellular location">
    <subcellularLocation>
        <location evidence="1">Cell membrane</location>
        <topology evidence="1">Multi-pass membrane protein</topology>
    </subcellularLocation>
</comment>
<evidence type="ECO:0000313" key="13">
    <source>
        <dbReference type="EMBL" id="KAK7916471.1"/>
    </source>
</evidence>
<feature type="transmembrane region" description="Helical" evidence="11">
    <location>
        <begin position="43"/>
        <end position="66"/>
    </location>
</feature>
<comment type="caution">
    <text evidence="13">The sequence shown here is derived from an EMBL/GenBank/DDBJ whole genome shotgun (WGS) entry which is preliminary data.</text>
</comment>
<dbReference type="PANTHER" id="PTHR24246">
    <property type="entry name" value="OLFACTORY RECEPTOR AND ADENOSINE RECEPTOR"/>
    <property type="match status" value="1"/>
</dbReference>
<evidence type="ECO:0000256" key="5">
    <source>
        <dbReference type="ARBA" id="ARBA00023040"/>
    </source>
</evidence>
<keyword evidence="3 10" id="KW-0812">Transmembrane</keyword>
<evidence type="ECO:0000256" key="4">
    <source>
        <dbReference type="ARBA" id="ARBA00022989"/>
    </source>
</evidence>
<protein>
    <recommendedName>
        <fullName evidence="12">G-protein coupled receptors family 1 profile domain-containing protein</fullName>
    </recommendedName>
</protein>
<keyword evidence="4 11" id="KW-1133">Transmembrane helix</keyword>
<dbReference type="GO" id="GO:0045202">
    <property type="term" value="C:synapse"/>
    <property type="evidence" value="ECO:0007669"/>
    <property type="project" value="TreeGrafter"/>
</dbReference>
<dbReference type="PRINTS" id="PR00237">
    <property type="entry name" value="GPCRRHODOPSN"/>
</dbReference>
<proteinExistence type="inferred from homology"/>
<evidence type="ECO:0000256" key="8">
    <source>
        <dbReference type="ARBA" id="ARBA00023180"/>
    </source>
</evidence>
<feature type="transmembrane region" description="Helical" evidence="11">
    <location>
        <begin position="78"/>
        <end position="100"/>
    </location>
</feature>
<evidence type="ECO:0000313" key="14">
    <source>
        <dbReference type="Proteomes" id="UP001460270"/>
    </source>
</evidence>
<evidence type="ECO:0000259" key="12">
    <source>
        <dbReference type="PROSITE" id="PS50262"/>
    </source>
</evidence>
<dbReference type="Pfam" id="PF00001">
    <property type="entry name" value="7tm_1"/>
    <property type="match status" value="1"/>
</dbReference>
<keyword evidence="2" id="KW-1003">Cell membrane</keyword>
<reference evidence="14" key="1">
    <citation type="submission" date="2024-04" db="EMBL/GenBank/DDBJ databases">
        <title>Salinicola lusitanus LLJ914,a marine bacterium isolated from the Okinawa Trough.</title>
        <authorList>
            <person name="Li J."/>
        </authorList>
    </citation>
    <scope>NUCLEOTIDE SEQUENCE [LARGE SCALE GENOMIC DNA]</scope>
</reference>
<gene>
    <name evidence="13" type="ORF">WMY93_012232</name>
</gene>
<keyword evidence="8" id="KW-0325">Glycoprotein</keyword>
<keyword evidence="6 11" id="KW-0472">Membrane</keyword>
<evidence type="ECO:0000256" key="9">
    <source>
        <dbReference type="ARBA" id="ARBA00023224"/>
    </source>
</evidence>
<organism evidence="13 14">
    <name type="scientific">Mugilogobius chulae</name>
    <name type="common">yellowstripe goby</name>
    <dbReference type="NCBI Taxonomy" id="88201"/>
    <lineage>
        <taxon>Eukaryota</taxon>
        <taxon>Metazoa</taxon>
        <taxon>Chordata</taxon>
        <taxon>Craniata</taxon>
        <taxon>Vertebrata</taxon>
        <taxon>Euteleostomi</taxon>
        <taxon>Actinopterygii</taxon>
        <taxon>Neopterygii</taxon>
        <taxon>Teleostei</taxon>
        <taxon>Neoteleostei</taxon>
        <taxon>Acanthomorphata</taxon>
        <taxon>Gobiaria</taxon>
        <taxon>Gobiiformes</taxon>
        <taxon>Gobioidei</taxon>
        <taxon>Gobiidae</taxon>
        <taxon>Gobionellinae</taxon>
        <taxon>Mugilogobius</taxon>
    </lineage>
</organism>
<sequence>MEPGQVVYTVMEVLISLSCCVGNLLVMVALWSSRSLQQEPTYCLLLSLCVADALVGAVAVPLAVTVDGRVRTSFNLCLFISCVLLLLTLGSVLCLTAIAMDRYLKVCIPIRNQDVIFVQECLAAGTYHPPPSAEQNHLFVHTGSPFIVTSCTWLYIIFNICTPKTVKVQDNNDSETLLVGGRWMLACCISSQLHSHVRMVQQGNSGLLKQLYYSLPVR</sequence>
<evidence type="ECO:0000256" key="10">
    <source>
        <dbReference type="RuleBase" id="RU000688"/>
    </source>
</evidence>
<feature type="domain" description="G-protein coupled receptors family 1 profile" evidence="12">
    <location>
        <begin position="22"/>
        <end position="111"/>
    </location>
</feature>
<keyword evidence="7 10" id="KW-0675">Receptor</keyword>
<dbReference type="AlphaFoldDB" id="A0AAW0PG71"/>
<dbReference type="PANTHER" id="PTHR24246:SF54">
    <property type="entry name" value="ADENOSINE RECEPTOR A1-RELATED"/>
    <property type="match status" value="1"/>
</dbReference>
<dbReference type="GO" id="GO:0005886">
    <property type="term" value="C:plasma membrane"/>
    <property type="evidence" value="ECO:0007669"/>
    <property type="project" value="UniProtKB-SubCell"/>
</dbReference>
<evidence type="ECO:0000256" key="7">
    <source>
        <dbReference type="ARBA" id="ARBA00023170"/>
    </source>
</evidence>
<evidence type="ECO:0000256" key="3">
    <source>
        <dbReference type="ARBA" id="ARBA00022692"/>
    </source>
</evidence>
<dbReference type="GO" id="GO:0030425">
    <property type="term" value="C:dendrite"/>
    <property type="evidence" value="ECO:0007669"/>
    <property type="project" value="TreeGrafter"/>
</dbReference>
<keyword evidence="9 10" id="KW-0807">Transducer</keyword>
<dbReference type="Proteomes" id="UP001460270">
    <property type="component" value="Unassembled WGS sequence"/>
</dbReference>
<dbReference type="PROSITE" id="PS50262">
    <property type="entry name" value="G_PROTEIN_RECEP_F1_2"/>
    <property type="match status" value="1"/>
</dbReference>
<accession>A0AAW0PG71</accession>
<evidence type="ECO:0000256" key="2">
    <source>
        <dbReference type="ARBA" id="ARBA00022475"/>
    </source>
</evidence>
<name>A0AAW0PG71_9GOBI</name>
<feature type="transmembrane region" description="Helical" evidence="11">
    <location>
        <begin position="6"/>
        <end position="31"/>
    </location>
</feature>
<dbReference type="InterPro" id="IPR017452">
    <property type="entry name" value="GPCR_Rhodpsn_7TM"/>
</dbReference>
<evidence type="ECO:0000256" key="1">
    <source>
        <dbReference type="ARBA" id="ARBA00004651"/>
    </source>
</evidence>
<dbReference type="PROSITE" id="PS00237">
    <property type="entry name" value="G_PROTEIN_RECEP_F1_1"/>
    <property type="match status" value="1"/>
</dbReference>
<dbReference type="Gene3D" id="1.20.1070.10">
    <property type="entry name" value="Rhodopsin 7-helix transmembrane proteins"/>
    <property type="match status" value="1"/>
</dbReference>
<dbReference type="GO" id="GO:0001609">
    <property type="term" value="F:G protein-coupled adenosine receptor activity"/>
    <property type="evidence" value="ECO:0007669"/>
    <property type="project" value="TreeGrafter"/>
</dbReference>
<dbReference type="SUPFAM" id="SSF81321">
    <property type="entry name" value="Family A G protein-coupled receptor-like"/>
    <property type="match status" value="1"/>
</dbReference>
<keyword evidence="14" id="KW-1185">Reference proteome</keyword>
<dbReference type="InterPro" id="IPR000276">
    <property type="entry name" value="GPCR_Rhodpsn"/>
</dbReference>
<evidence type="ECO:0000256" key="6">
    <source>
        <dbReference type="ARBA" id="ARBA00023136"/>
    </source>
</evidence>
<dbReference type="EMBL" id="JBBPFD010000008">
    <property type="protein sequence ID" value="KAK7916471.1"/>
    <property type="molecule type" value="Genomic_DNA"/>
</dbReference>